<dbReference type="AlphaFoldDB" id="A0A3B0RJK8"/>
<evidence type="ECO:0000256" key="4">
    <source>
        <dbReference type="RuleBase" id="RU362132"/>
    </source>
</evidence>
<dbReference type="CDD" id="cd07035">
    <property type="entry name" value="TPP_PYR_POX_like"/>
    <property type="match status" value="1"/>
</dbReference>
<comment type="cofactor">
    <cofactor evidence="1">
        <name>thiamine diphosphate</name>
        <dbReference type="ChEBI" id="CHEBI:58937"/>
    </cofactor>
</comment>
<dbReference type="GO" id="GO:0000287">
    <property type="term" value="F:magnesium ion binding"/>
    <property type="evidence" value="ECO:0007669"/>
    <property type="project" value="InterPro"/>
</dbReference>
<dbReference type="EMBL" id="UOEI01000106">
    <property type="protein sequence ID" value="VAV93624.1"/>
    <property type="molecule type" value="Genomic_DNA"/>
</dbReference>
<sequence length="580" mass="61727">MAKTTGGGLVASMLAVEGVDTVFGLPDGTYQGLIGGLDANNIRLITPRHESSALHMAAAYARLTGRLGVAIASNGPGVANALPGVAVENAEGNRVLLITSSRRSGITYPDRGGTYQYFEQVAVISPMAKWSASAATADRIPELLRTALRRSFAGRPGVVHLDVPESVMNGKTSSPSIQSPASYRIIDPLGPRTVDVERAATMLTEATLPIIHAGGGVVHAQAFDQLITVAERLGSPITTSWSGSGSAPHTHPLVWPISAIDACNELRVKADTVLIVGSRLGETDWWGRPPNWGSDQQVIQVDIDEAAIGMNKAVTLPIHADAAVFLDELAVTLDRFADPTAERKTLVRELQTSRDGKARKLSDKHLTDTSIPMTTAHVPSIARRAFPDDTIFIADGGNTAVWCAFFWQIREPGVTLGTPHFGHLGAGVGQALGAAAAFPDRSVCCIIGDGAFGMHPQEIETAVRNDFKIVFLVISDRQWGMVKLSQSVARRPVKMMLKKQLDPDETTGTDLGEIAYDALARSMGAHGERVNDAAKLPAAIERAVGSGMCAVIHVDVDPTKNLWAPGLLHFKKMHEEPGGK</sequence>
<proteinExistence type="inferred from homology"/>
<keyword evidence="3 4" id="KW-0786">Thiamine pyrophosphate</keyword>
<evidence type="ECO:0000259" key="6">
    <source>
        <dbReference type="Pfam" id="PF02775"/>
    </source>
</evidence>
<dbReference type="Pfam" id="PF02775">
    <property type="entry name" value="TPP_enzyme_C"/>
    <property type="match status" value="1"/>
</dbReference>
<evidence type="ECO:0000256" key="2">
    <source>
        <dbReference type="ARBA" id="ARBA00007812"/>
    </source>
</evidence>
<dbReference type="Pfam" id="PF00205">
    <property type="entry name" value="TPP_enzyme_M"/>
    <property type="match status" value="1"/>
</dbReference>
<dbReference type="GO" id="GO:0005948">
    <property type="term" value="C:acetolactate synthase complex"/>
    <property type="evidence" value="ECO:0007669"/>
    <property type="project" value="TreeGrafter"/>
</dbReference>
<accession>A0A3B0RJK8</accession>
<dbReference type="Pfam" id="PF02776">
    <property type="entry name" value="TPP_enzyme_N"/>
    <property type="match status" value="1"/>
</dbReference>
<dbReference type="PANTHER" id="PTHR18968">
    <property type="entry name" value="THIAMINE PYROPHOSPHATE ENZYMES"/>
    <property type="match status" value="1"/>
</dbReference>
<evidence type="ECO:0000259" key="7">
    <source>
        <dbReference type="Pfam" id="PF02776"/>
    </source>
</evidence>
<feature type="domain" description="Thiamine pyrophosphate enzyme N-terminal TPP-binding" evidence="7">
    <location>
        <begin position="5"/>
        <end position="121"/>
    </location>
</feature>
<comment type="similarity">
    <text evidence="2 4">Belongs to the TPP enzyme family.</text>
</comment>
<dbReference type="Gene3D" id="3.40.50.970">
    <property type="match status" value="2"/>
</dbReference>
<dbReference type="CDD" id="cd02004">
    <property type="entry name" value="TPP_BZL_OCoD_HPCL"/>
    <property type="match status" value="1"/>
</dbReference>
<organism evidence="8">
    <name type="scientific">hydrothermal vent metagenome</name>
    <dbReference type="NCBI Taxonomy" id="652676"/>
    <lineage>
        <taxon>unclassified sequences</taxon>
        <taxon>metagenomes</taxon>
        <taxon>ecological metagenomes</taxon>
    </lineage>
</organism>
<dbReference type="SUPFAM" id="SSF52467">
    <property type="entry name" value="DHS-like NAD/FAD-binding domain"/>
    <property type="match status" value="1"/>
</dbReference>
<dbReference type="GO" id="GO:0030976">
    <property type="term" value="F:thiamine pyrophosphate binding"/>
    <property type="evidence" value="ECO:0007669"/>
    <property type="project" value="InterPro"/>
</dbReference>
<evidence type="ECO:0000256" key="1">
    <source>
        <dbReference type="ARBA" id="ARBA00001964"/>
    </source>
</evidence>
<dbReference type="Gene3D" id="3.40.50.1220">
    <property type="entry name" value="TPP-binding domain"/>
    <property type="match status" value="1"/>
</dbReference>
<protein>
    <submittedName>
        <fullName evidence="8">Thiamine pyrophosphate-requiring enzymes</fullName>
    </submittedName>
</protein>
<dbReference type="InterPro" id="IPR029035">
    <property type="entry name" value="DHS-like_NAD/FAD-binding_dom"/>
</dbReference>
<dbReference type="InterPro" id="IPR012001">
    <property type="entry name" value="Thiamin_PyroP_enz_TPP-bd_dom"/>
</dbReference>
<name>A0A3B0RJK8_9ZZZZ</name>
<evidence type="ECO:0000259" key="5">
    <source>
        <dbReference type="Pfam" id="PF00205"/>
    </source>
</evidence>
<evidence type="ECO:0000313" key="8">
    <source>
        <dbReference type="EMBL" id="VAV93624.1"/>
    </source>
</evidence>
<dbReference type="GO" id="GO:0003984">
    <property type="term" value="F:acetolactate synthase activity"/>
    <property type="evidence" value="ECO:0007669"/>
    <property type="project" value="TreeGrafter"/>
</dbReference>
<dbReference type="InterPro" id="IPR045229">
    <property type="entry name" value="TPP_enz"/>
</dbReference>
<gene>
    <name evidence="8" type="ORF">MNBD_ACTINO01-101</name>
</gene>
<dbReference type="InterPro" id="IPR012000">
    <property type="entry name" value="Thiamin_PyroP_enz_cen_dom"/>
</dbReference>
<dbReference type="GO" id="GO:0009097">
    <property type="term" value="P:isoleucine biosynthetic process"/>
    <property type="evidence" value="ECO:0007669"/>
    <property type="project" value="TreeGrafter"/>
</dbReference>
<dbReference type="InterPro" id="IPR011766">
    <property type="entry name" value="TPP_enzyme_TPP-bd"/>
</dbReference>
<feature type="domain" description="Thiamine pyrophosphate enzyme central" evidence="5">
    <location>
        <begin position="196"/>
        <end position="329"/>
    </location>
</feature>
<dbReference type="InterPro" id="IPR029061">
    <property type="entry name" value="THDP-binding"/>
</dbReference>
<dbReference type="PANTHER" id="PTHR18968:SF166">
    <property type="entry name" value="2-HYDROXYACYL-COA LYASE 2"/>
    <property type="match status" value="1"/>
</dbReference>
<dbReference type="SUPFAM" id="SSF52518">
    <property type="entry name" value="Thiamin diphosphate-binding fold (THDP-binding)"/>
    <property type="match status" value="2"/>
</dbReference>
<dbReference type="GO" id="GO:0009099">
    <property type="term" value="P:L-valine biosynthetic process"/>
    <property type="evidence" value="ECO:0007669"/>
    <property type="project" value="TreeGrafter"/>
</dbReference>
<feature type="domain" description="Thiamine pyrophosphate enzyme TPP-binding" evidence="6">
    <location>
        <begin position="395"/>
        <end position="554"/>
    </location>
</feature>
<evidence type="ECO:0000256" key="3">
    <source>
        <dbReference type="ARBA" id="ARBA00023052"/>
    </source>
</evidence>
<reference evidence="8" key="1">
    <citation type="submission" date="2018-06" db="EMBL/GenBank/DDBJ databases">
        <authorList>
            <person name="Zhirakovskaya E."/>
        </authorList>
    </citation>
    <scope>NUCLEOTIDE SEQUENCE</scope>
</reference>
<dbReference type="GO" id="GO:0050660">
    <property type="term" value="F:flavin adenine dinucleotide binding"/>
    <property type="evidence" value="ECO:0007669"/>
    <property type="project" value="TreeGrafter"/>
</dbReference>